<dbReference type="NCBIfam" id="NF041121">
    <property type="entry name" value="SAV_2336_NTERM"/>
    <property type="match status" value="1"/>
</dbReference>
<dbReference type="InterPro" id="IPR050660">
    <property type="entry name" value="NEK_Ser/Thr_kinase"/>
</dbReference>
<proteinExistence type="predicted"/>
<dbReference type="InterPro" id="IPR047738">
    <property type="entry name" value="SAV_2336-like_N"/>
</dbReference>
<dbReference type="Pfam" id="PF00069">
    <property type="entry name" value="Pkinase"/>
    <property type="match status" value="1"/>
</dbReference>
<keyword evidence="4 8" id="KW-0418">Kinase</keyword>
<evidence type="ECO:0000256" key="6">
    <source>
        <dbReference type="SAM" id="MobiDB-lite"/>
    </source>
</evidence>
<name>A0A6L3W0V4_9ACTN</name>
<feature type="region of interest" description="Disordered" evidence="6">
    <location>
        <begin position="1046"/>
        <end position="1098"/>
    </location>
</feature>
<evidence type="ECO:0000313" key="8">
    <source>
        <dbReference type="EMBL" id="KAB2379706.1"/>
    </source>
</evidence>
<dbReference type="EC" id="2.7.11.1" evidence="1"/>
<dbReference type="InterPro" id="IPR011009">
    <property type="entry name" value="Kinase-like_dom_sf"/>
</dbReference>
<feature type="compositionally biased region" description="Basic and acidic residues" evidence="6">
    <location>
        <begin position="1075"/>
        <end position="1086"/>
    </location>
</feature>
<dbReference type="PANTHER" id="PTHR43671">
    <property type="entry name" value="SERINE/THREONINE-PROTEIN KINASE NEK"/>
    <property type="match status" value="1"/>
</dbReference>
<dbReference type="SMART" id="SM00220">
    <property type="entry name" value="S_TKc"/>
    <property type="match status" value="1"/>
</dbReference>
<feature type="domain" description="Protein kinase" evidence="7">
    <location>
        <begin position="548"/>
        <end position="801"/>
    </location>
</feature>
<dbReference type="PANTHER" id="PTHR43671:SF13">
    <property type="entry name" value="SERINE_THREONINE-PROTEIN KINASE NEK2"/>
    <property type="match status" value="1"/>
</dbReference>
<evidence type="ECO:0000256" key="3">
    <source>
        <dbReference type="ARBA" id="ARBA00022741"/>
    </source>
</evidence>
<keyword evidence="3" id="KW-0547">Nucleotide-binding</keyword>
<dbReference type="PROSITE" id="PS50011">
    <property type="entry name" value="PROTEIN_KINASE_DOM"/>
    <property type="match status" value="1"/>
</dbReference>
<feature type="compositionally biased region" description="Basic and acidic residues" evidence="6">
    <location>
        <begin position="15"/>
        <end position="28"/>
    </location>
</feature>
<organism evidence="8 9">
    <name type="scientific">Actinomadura montaniterrae</name>
    <dbReference type="NCBI Taxonomy" id="1803903"/>
    <lineage>
        <taxon>Bacteria</taxon>
        <taxon>Bacillati</taxon>
        <taxon>Actinomycetota</taxon>
        <taxon>Actinomycetes</taxon>
        <taxon>Streptosporangiales</taxon>
        <taxon>Thermomonosporaceae</taxon>
        <taxon>Actinomadura</taxon>
    </lineage>
</organism>
<evidence type="ECO:0000256" key="1">
    <source>
        <dbReference type="ARBA" id="ARBA00012513"/>
    </source>
</evidence>
<accession>A0A6L3W0V4</accession>
<dbReference type="GO" id="GO:0004674">
    <property type="term" value="F:protein serine/threonine kinase activity"/>
    <property type="evidence" value="ECO:0007669"/>
    <property type="project" value="UniProtKB-EC"/>
</dbReference>
<feature type="region of interest" description="Disordered" evidence="6">
    <location>
        <begin position="1"/>
        <end position="47"/>
    </location>
</feature>
<dbReference type="Proteomes" id="UP000483004">
    <property type="component" value="Unassembled WGS sequence"/>
</dbReference>
<keyword evidence="2" id="KW-0808">Transferase</keyword>
<evidence type="ECO:0000259" key="7">
    <source>
        <dbReference type="PROSITE" id="PS50011"/>
    </source>
</evidence>
<dbReference type="GO" id="GO:0005524">
    <property type="term" value="F:ATP binding"/>
    <property type="evidence" value="ECO:0007669"/>
    <property type="project" value="UniProtKB-KW"/>
</dbReference>
<feature type="compositionally biased region" description="Low complexity" evidence="6">
    <location>
        <begin position="122"/>
        <end position="132"/>
    </location>
</feature>
<feature type="compositionally biased region" description="Pro residues" evidence="6">
    <location>
        <begin position="103"/>
        <end position="112"/>
    </location>
</feature>
<evidence type="ECO:0000313" key="9">
    <source>
        <dbReference type="Proteomes" id="UP000483004"/>
    </source>
</evidence>
<dbReference type="InterPro" id="IPR027417">
    <property type="entry name" value="P-loop_NTPase"/>
</dbReference>
<gene>
    <name evidence="8" type="ORF">F9B16_19465</name>
</gene>
<dbReference type="Gene3D" id="1.10.510.10">
    <property type="entry name" value="Transferase(Phosphotransferase) domain 1"/>
    <property type="match status" value="1"/>
</dbReference>
<sequence>MSDGRRDPGAGGRRPSGEPPRRARDIPRRAGQAPPRPGLDRLRDVLAAVSPHDAPDARELSEMLWLACHITPAQDEPATGVPAPPQAEEDAAPQAEPDDGESAPPPPEPAAPEPRSALHPRPAAGTAPSAGAASEVLVPTAPMLSDPLGVQRALRPVKRRVPSRHRRELDEAATADRIADTRLWTPVLVPESERWLTLTLVVDTGPTMRLWRPLARELTEVLLRQGAFQNVGVAYLDATGGISPAPGAPPRAPGTIQDASGRHAVLLLSDCSGPHWWNGRAAPAVRRWAETGPTAILQPLAENLWRRTAAPTTPGRAVLPRPGGPNTALRFTPLDGAAPPGVPVPVLEVAPRWFGAWARLVSGAGPQPAAIASLPSGPSAPAPAPRDVPVAERVRRFLRTASPDAAELAAHVAVSVPSLPVMRLIQHGVLGGSDPGRLAEVLLSGLLRPLDDVRYEFVPGAREALLDTLPRPEALHTRRVLEAVSAEIERRAGRTAETFRALLAATDGPLTLTADTDHFALIPHETRTSLVPSPPDVPGFPAALRDDYEPVRLLLAGSWVTSYLVRPRRRDVGADFAVVKVLEEPWSDEDRAMLRSLAGPARQLARIYEHGDITVDGATVGWYAQEYCAHGSLDKLIHEDSPPADDRERRRIIASLAECLHHWQDALGLTHTDLQPASVLIRSRDPYELVIGDVRGAAPIARGTRDASPLTARYAAPELLNGELGEPGAWWALGVIAHELLLCRTPFDDLTTLRLMESLGSGGRPPPIDDVSDPEWRRLIAGLLTLDPDERWGYDEVKKWARGAGAPAPPRAVAVDDVLELNGAGQGAAFSNAWRLPISTPRTPCIGHGPDGDAFTAPCLDLMAGTSGLVVGDADARRHVLQVMALALAAKYSPSHMVLAFVGLGEHPLGEQYSALPHVVGSDEELLGRPRALQDFLDFLSVALNTRRDHASPEDLPHLVVMADVSLTFPSSKREVGETLLQLAQRGAALGVHVILASSTVESSTMWDRFLPLLDWRIVANRLPPAVLRSVLGRASLPFSGPGTAYLSTGRGDPRPFTPAPLPSEADLSRFISDAPDRRTDDRPDAEPPGSGGLPERIRRDELGMASGGHIPIGVQGEARETVALDFGIRPHLAVYGNAGTGKTNVLRLVVQALRRDEDTPLYVIDPGGGLRESVLFGPGAQLAWTETYATTSAQARDLVYGLARRLDDEERQRRDVFLVVDDQDMLDTETFLPIHEHLGPAEPRLHLVIARTDVRAGDEPDPLLVLGQPGFANLRMGVAGADGRAIPGRGALGQGADHVIVQVAEAL</sequence>
<dbReference type="SUPFAM" id="SSF52540">
    <property type="entry name" value="P-loop containing nucleoside triphosphate hydrolases"/>
    <property type="match status" value="1"/>
</dbReference>
<dbReference type="InterPro" id="IPR000719">
    <property type="entry name" value="Prot_kinase_dom"/>
</dbReference>
<protein>
    <recommendedName>
        <fullName evidence="1">non-specific serine/threonine protein kinase</fullName>
        <ecNumber evidence="1">2.7.11.1</ecNumber>
    </recommendedName>
</protein>
<evidence type="ECO:0000256" key="5">
    <source>
        <dbReference type="ARBA" id="ARBA00022840"/>
    </source>
</evidence>
<dbReference type="SUPFAM" id="SSF56112">
    <property type="entry name" value="Protein kinase-like (PK-like)"/>
    <property type="match status" value="1"/>
</dbReference>
<dbReference type="RefSeq" id="WP_151541518.1">
    <property type="nucleotide sequence ID" value="NZ_WBMR01000052.1"/>
</dbReference>
<evidence type="ECO:0000256" key="2">
    <source>
        <dbReference type="ARBA" id="ARBA00022679"/>
    </source>
</evidence>
<keyword evidence="5" id="KW-0067">ATP-binding</keyword>
<comment type="caution">
    <text evidence="8">The sequence shown here is derived from an EMBL/GenBank/DDBJ whole genome shotgun (WGS) entry which is preliminary data.</text>
</comment>
<dbReference type="Gene3D" id="3.40.50.300">
    <property type="entry name" value="P-loop containing nucleotide triphosphate hydrolases"/>
    <property type="match status" value="2"/>
</dbReference>
<feature type="region of interest" description="Disordered" evidence="6">
    <location>
        <begin position="75"/>
        <end position="132"/>
    </location>
</feature>
<keyword evidence="9" id="KW-1185">Reference proteome</keyword>
<reference evidence="8 9" key="1">
    <citation type="submission" date="2019-09" db="EMBL/GenBank/DDBJ databases">
        <title>Actinomadura physcomitrii sp. nov., a novel actinomycete isolated from moss [Physcomitrium sphaericum (Ludw) Fuernr].</title>
        <authorList>
            <person name="Liu C."/>
            <person name="Zhuang X."/>
        </authorList>
    </citation>
    <scope>NUCLEOTIDE SEQUENCE [LARGE SCALE GENOMIC DNA]</scope>
    <source>
        <strain evidence="8 9">CYP1-1B</strain>
    </source>
</reference>
<evidence type="ECO:0000256" key="4">
    <source>
        <dbReference type="ARBA" id="ARBA00022777"/>
    </source>
</evidence>
<feature type="compositionally biased region" description="Acidic residues" evidence="6">
    <location>
        <begin position="87"/>
        <end position="101"/>
    </location>
</feature>
<dbReference type="OrthoDB" id="4495511at2"/>
<dbReference type="EMBL" id="WBMR01000052">
    <property type="protein sequence ID" value="KAB2379706.1"/>
    <property type="molecule type" value="Genomic_DNA"/>
</dbReference>